<dbReference type="SUPFAM" id="SSF54611">
    <property type="entry name" value="SecB-like"/>
    <property type="match status" value="1"/>
</dbReference>
<dbReference type="HAMAP" id="MF_00821">
    <property type="entry name" value="SecB"/>
    <property type="match status" value="1"/>
</dbReference>
<keyword evidence="6" id="KW-0963">Cytoplasm</keyword>
<sequence length="211" mass="22665">MTVAQSDRIYFENADQLKERQIMAENETNGGAQGAAQNQQTAQAGPAAAVLAQYVKDLSFENPNAAKVFQALSNPESPKPAIEVNVNVGARRMGDEAYEVDLKVTATSKVGEDTAFAVELLYAGLFGARNLPENMIEPFLLVQAPHILFPFARRIVADTVRDGGFSPLMLDPIDFAALYQQQRAAAAQQQPQQSGATSLGEIDLGEPQGNA</sequence>
<gene>
    <name evidence="6" type="primary">secB</name>
    <name evidence="8" type="ORF">GCM10007972_07100</name>
</gene>
<dbReference type="EMBL" id="BMOV01000002">
    <property type="protein sequence ID" value="GGO07572.1"/>
    <property type="molecule type" value="Genomic_DNA"/>
</dbReference>
<dbReference type="InterPro" id="IPR035958">
    <property type="entry name" value="SecB-like_sf"/>
</dbReference>
<evidence type="ECO:0000256" key="2">
    <source>
        <dbReference type="ARBA" id="ARBA00022448"/>
    </source>
</evidence>
<dbReference type="Proteomes" id="UP000602381">
    <property type="component" value="Unassembled WGS sequence"/>
</dbReference>
<dbReference type="NCBIfam" id="TIGR00809">
    <property type="entry name" value="secB"/>
    <property type="match status" value="1"/>
</dbReference>
<evidence type="ECO:0000256" key="4">
    <source>
        <dbReference type="ARBA" id="ARBA00023010"/>
    </source>
</evidence>
<keyword evidence="4 6" id="KW-0811">Translocation</keyword>
<keyword evidence="2 6" id="KW-0813">Transport</keyword>
<evidence type="ECO:0000256" key="3">
    <source>
        <dbReference type="ARBA" id="ARBA00022927"/>
    </source>
</evidence>
<organism evidence="8 9">
    <name type="scientific">Iodidimonas muriae</name>
    <dbReference type="NCBI Taxonomy" id="261467"/>
    <lineage>
        <taxon>Bacteria</taxon>
        <taxon>Pseudomonadati</taxon>
        <taxon>Pseudomonadota</taxon>
        <taxon>Alphaproteobacteria</taxon>
        <taxon>Iodidimonadales</taxon>
        <taxon>Iodidimonadaceae</taxon>
        <taxon>Iodidimonas</taxon>
    </lineage>
</organism>
<comment type="subcellular location">
    <subcellularLocation>
        <location evidence="6">Cytoplasm</location>
    </subcellularLocation>
</comment>
<dbReference type="PANTHER" id="PTHR36918">
    <property type="match status" value="1"/>
</dbReference>
<dbReference type="Pfam" id="PF02556">
    <property type="entry name" value="SecB"/>
    <property type="match status" value="1"/>
</dbReference>
<evidence type="ECO:0000256" key="5">
    <source>
        <dbReference type="ARBA" id="ARBA00023186"/>
    </source>
</evidence>
<evidence type="ECO:0000256" key="6">
    <source>
        <dbReference type="HAMAP-Rule" id="MF_00821"/>
    </source>
</evidence>
<evidence type="ECO:0000313" key="8">
    <source>
        <dbReference type="EMBL" id="GGO07572.1"/>
    </source>
</evidence>
<comment type="similarity">
    <text evidence="1 6">Belongs to the SecB family.</text>
</comment>
<name>A0ABQ2L9F8_9PROT</name>
<dbReference type="InterPro" id="IPR003708">
    <property type="entry name" value="SecB"/>
</dbReference>
<reference evidence="9" key="1">
    <citation type="journal article" date="2019" name="Int. J. Syst. Evol. Microbiol.">
        <title>The Global Catalogue of Microorganisms (GCM) 10K type strain sequencing project: providing services to taxonomists for standard genome sequencing and annotation.</title>
        <authorList>
            <consortium name="The Broad Institute Genomics Platform"/>
            <consortium name="The Broad Institute Genome Sequencing Center for Infectious Disease"/>
            <person name="Wu L."/>
            <person name="Ma J."/>
        </authorList>
    </citation>
    <scope>NUCLEOTIDE SEQUENCE [LARGE SCALE GENOMIC DNA]</scope>
    <source>
        <strain evidence="9">JCM 17843</strain>
    </source>
</reference>
<accession>A0ABQ2L9F8</accession>
<keyword evidence="9" id="KW-1185">Reference proteome</keyword>
<comment type="subunit">
    <text evidence="6">Homotetramer, a dimer of dimers. One homotetramer interacts with 1 SecA dimer.</text>
</comment>
<dbReference type="Gene3D" id="3.10.420.10">
    <property type="entry name" value="SecB-like"/>
    <property type="match status" value="1"/>
</dbReference>
<evidence type="ECO:0000256" key="7">
    <source>
        <dbReference type="SAM" id="MobiDB-lite"/>
    </source>
</evidence>
<protein>
    <recommendedName>
        <fullName evidence="6">Protein-export protein SecB</fullName>
    </recommendedName>
</protein>
<dbReference type="PRINTS" id="PR01594">
    <property type="entry name" value="SECBCHAPRONE"/>
</dbReference>
<evidence type="ECO:0000256" key="1">
    <source>
        <dbReference type="ARBA" id="ARBA00009990"/>
    </source>
</evidence>
<feature type="region of interest" description="Disordered" evidence="7">
    <location>
        <begin position="186"/>
        <end position="211"/>
    </location>
</feature>
<dbReference type="PANTHER" id="PTHR36918:SF1">
    <property type="entry name" value="PROTEIN-EXPORT PROTEIN SECB"/>
    <property type="match status" value="1"/>
</dbReference>
<evidence type="ECO:0000313" key="9">
    <source>
        <dbReference type="Proteomes" id="UP000602381"/>
    </source>
</evidence>
<keyword evidence="5 6" id="KW-0143">Chaperone</keyword>
<feature type="compositionally biased region" description="Low complexity" evidence="7">
    <location>
        <begin position="186"/>
        <end position="196"/>
    </location>
</feature>
<comment type="caution">
    <text evidence="8">The sequence shown here is derived from an EMBL/GenBank/DDBJ whole genome shotgun (WGS) entry which is preliminary data.</text>
</comment>
<proteinExistence type="inferred from homology"/>
<comment type="function">
    <text evidence="6">One of the proteins required for the normal export of preproteins out of the cell cytoplasm. It is a molecular chaperone that binds to a subset of precursor proteins, maintaining them in a translocation-competent state. It also specifically binds to its receptor SecA.</text>
</comment>
<keyword evidence="3 6" id="KW-0653">Protein transport</keyword>
<dbReference type="NCBIfam" id="NF004392">
    <property type="entry name" value="PRK05751.1-3"/>
    <property type="match status" value="1"/>
</dbReference>